<keyword evidence="3" id="KW-1185">Reference proteome</keyword>
<dbReference type="EMBL" id="JAHWBK010000006">
    <property type="protein sequence ID" value="MCV0324911.1"/>
    <property type="molecule type" value="Genomic_DNA"/>
</dbReference>
<sequence length="129" mass="13479">MTHDLTPAPANAARSLDPLHSNDTAHASKTPLTAAQAALVLSLLQSNDEFRSAFASSPSLALRNLGVAPNADGSMCAPVQALASKDAFAAVAKALEQHLQSHGAFVLPHLFQADSIRDQVRLCEISRAA</sequence>
<organism evidence="2 3">
    <name type="scientific">Stenotrophomonas riyadhensis</name>
    <dbReference type="NCBI Taxonomy" id="2859893"/>
    <lineage>
        <taxon>Bacteria</taxon>
        <taxon>Pseudomonadati</taxon>
        <taxon>Pseudomonadota</taxon>
        <taxon>Gammaproteobacteria</taxon>
        <taxon>Lysobacterales</taxon>
        <taxon>Lysobacteraceae</taxon>
        <taxon>Stenotrophomonas</taxon>
    </lineage>
</organism>
<dbReference type="InterPro" id="IPR030976">
    <property type="entry name" value="Mod_pep_NH_fam"/>
</dbReference>
<evidence type="ECO:0000256" key="1">
    <source>
        <dbReference type="SAM" id="MobiDB-lite"/>
    </source>
</evidence>
<protein>
    <submittedName>
        <fullName evidence="2">NHLP-related RiPP peptide</fullName>
    </submittedName>
</protein>
<reference evidence="2 3" key="1">
    <citation type="submission" date="2021-07" db="EMBL/GenBank/DDBJ databases">
        <title>Clinical implication of Pseudomonas aeruginosa: further insight on the antimicrobial resistance.</title>
        <authorList>
            <person name="Macori G."/>
            <person name="Fanning S."/>
            <person name="Alqahtani A."/>
        </authorList>
    </citation>
    <scope>NUCLEOTIDE SEQUENCE [LARGE SCALE GENOMIC DNA]</scope>
    <source>
        <strain evidence="2 3">CFS3442</strain>
    </source>
</reference>
<name>A0ABT2XMZ8_9GAMM</name>
<accession>A0ABT2XMZ8</accession>
<dbReference type="NCBIfam" id="TIGR04509">
    <property type="entry name" value="mod_pep_NH_fam"/>
    <property type="match status" value="1"/>
</dbReference>
<comment type="caution">
    <text evidence="2">The sequence shown here is derived from an EMBL/GenBank/DDBJ whole genome shotgun (WGS) entry which is preliminary data.</text>
</comment>
<gene>
    <name evidence="2" type="ORF">KYJ44_11320</name>
</gene>
<dbReference type="RefSeq" id="WP_197611562.1">
    <property type="nucleotide sequence ID" value="NZ_JAHWBK010000006.1"/>
</dbReference>
<evidence type="ECO:0000313" key="3">
    <source>
        <dbReference type="Proteomes" id="UP001208054"/>
    </source>
</evidence>
<dbReference type="Proteomes" id="UP001208054">
    <property type="component" value="Unassembled WGS sequence"/>
</dbReference>
<evidence type="ECO:0000313" key="2">
    <source>
        <dbReference type="EMBL" id="MCV0324911.1"/>
    </source>
</evidence>
<feature type="region of interest" description="Disordered" evidence="1">
    <location>
        <begin position="1"/>
        <end position="28"/>
    </location>
</feature>
<proteinExistence type="predicted"/>